<dbReference type="Pfam" id="PF03567">
    <property type="entry name" value="Sulfotransfer_2"/>
    <property type="match status" value="1"/>
</dbReference>
<dbReference type="EMBL" id="AMQN01004815">
    <property type="status" value="NOT_ANNOTATED_CDS"/>
    <property type="molecule type" value="Genomic_DNA"/>
</dbReference>
<evidence type="ECO:0008006" key="14">
    <source>
        <dbReference type="Google" id="ProtNLM"/>
    </source>
</evidence>
<dbReference type="PANTHER" id="PTHR12129">
    <property type="entry name" value="HEPARAN SULFATE 2-O-SULFOTRANSFERASE"/>
    <property type="match status" value="1"/>
</dbReference>
<comment type="similarity">
    <text evidence="2">Belongs to the sulfotransferase 3 family.</text>
</comment>
<dbReference type="SUPFAM" id="SSF52540">
    <property type="entry name" value="P-loop containing nucleoside triphosphate hydrolases"/>
    <property type="match status" value="1"/>
</dbReference>
<evidence type="ECO:0000256" key="6">
    <source>
        <dbReference type="ARBA" id="ARBA00022989"/>
    </source>
</evidence>
<evidence type="ECO:0000256" key="2">
    <source>
        <dbReference type="ARBA" id="ARBA00010569"/>
    </source>
</evidence>
<protein>
    <recommendedName>
        <fullName evidence="14">Sulfotransferase domain-containing protein</fullName>
    </recommendedName>
</protein>
<gene>
    <name evidence="11" type="ORF">CAPTEDRAFT_223387</name>
</gene>
<keyword evidence="6" id="KW-1133">Transmembrane helix</keyword>
<comment type="subcellular location">
    <subcellularLocation>
        <location evidence="1">Golgi apparatus membrane</location>
        <topology evidence="1">Single-pass type II membrane protein</topology>
    </subcellularLocation>
</comment>
<evidence type="ECO:0000256" key="9">
    <source>
        <dbReference type="ARBA" id="ARBA00023157"/>
    </source>
</evidence>
<dbReference type="InterPro" id="IPR005331">
    <property type="entry name" value="Sulfotransferase"/>
</dbReference>
<dbReference type="OMA" id="PNQIQFV"/>
<organism evidence="11">
    <name type="scientific">Capitella teleta</name>
    <name type="common">Polychaete worm</name>
    <dbReference type="NCBI Taxonomy" id="283909"/>
    <lineage>
        <taxon>Eukaryota</taxon>
        <taxon>Metazoa</taxon>
        <taxon>Spiralia</taxon>
        <taxon>Lophotrochozoa</taxon>
        <taxon>Annelida</taxon>
        <taxon>Polychaeta</taxon>
        <taxon>Sedentaria</taxon>
        <taxon>Scolecida</taxon>
        <taxon>Capitellidae</taxon>
        <taxon>Capitella</taxon>
    </lineage>
</organism>
<accession>R7V6N4</accession>
<dbReference type="FunFam" id="3.40.50.300:FF:001418">
    <property type="entry name" value="Heparan sulfate 2-o-sulfotransferase"/>
    <property type="match status" value="1"/>
</dbReference>
<evidence type="ECO:0000313" key="12">
    <source>
        <dbReference type="EnsemblMetazoa" id="CapteP223387"/>
    </source>
</evidence>
<dbReference type="OrthoDB" id="10019582at2759"/>
<dbReference type="InterPro" id="IPR027417">
    <property type="entry name" value="P-loop_NTPase"/>
</dbReference>
<proteinExistence type="inferred from homology"/>
<evidence type="ECO:0000256" key="8">
    <source>
        <dbReference type="ARBA" id="ARBA00023136"/>
    </source>
</evidence>
<keyword evidence="3" id="KW-0808">Transferase</keyword>
<evidence type="ECO:0000256" key="3">
    <source>
        <dbReference type="ARBA" id="ARBA00022679"/>
    </source>
</evidence>
<dbReference type="FunCoup" id="R7V6N4">
    <property type="interactions" value="1379"/>
</dbReference>
<dbReference type="GO" id="GO:0004394">
    <property type="term" value="F:heparan sulfate 2-sulfotransferase activity"/>
    <property type="evidence" value="ECO:0007669"/>
    <property type="project" value="UniProtKB-ARBA"/>
</dbReference>
<evidence type="ECO:0000256" key="7">
    <source>
        <dbReference type="ARBA" id="ARBA00023034"/>
    </source>
</evidence>
<keyword evidence="4" id="KW-0812">Transmembrane</keyword>
<dbReference type="PANTHER" id="PTHR12129:SF17">
    <property type="entry name" value="HEPARAN SULFATE 2-O-SULFOTRANSFERASE 1"/>
    <property type="match status" value="1"/>
</dbReference>
<evidence type="ECO:0000256" key="4">
    <source>
        <dbReference type="ARBA" id="ARBA00022692"/>
    </source>
</evidence>
<keyword evidence="9" id="KW-1015">Disulfide bond</keyword>
<keyword evidence="13" id="KW-1185">Reference proteome</keyword>
<name>R7V6N4_CAPTE</name>
<keyword evidence="7" id="KW-0333">Golgi apparatus</keyword>
<dbReference type="GO" id="GO:0009101">
    <property type="term" value="P:glycoprotein biosynthetic process"/>
    <property type="evidence" value="ECO:0007669"/>
    <property type="project" value="UniProtKB-ARBA"/>
</dbReference>
<keyword evidence="8" id="KW-0472">Membrane</keyword>
<reference evidence="13" key="1">
    <citation type="submission" date="2012-12" db="EMBL/GenBank/DDBJ databases">
        <authorList>
            <person name="Hellsten U."/>
            <person name="Grimwood J."/>
            <person name="Chapman J.A."/>
            <person name="Shapiro H."/>
            <person name="Aerts A."/>
            <person name="Otillar R.P."/>
            <person name="Terry A.Y."/>
            <person name="Boore J.L."/>
            <person name="Simakov O."/>
            <person name="Marletaz F."/>
            <person name="Cho S.-J."/>
            <person name="Edsinger-Gonzales E."/>
            <person name="Havlak P."/>
            <person name="Kuo D.-H."/>
            <person name="Larsson T."/>
            <person name="Lv J."/>
            <person name="Arendt D."/>
            <person name="Savage R."/>
            <person name="Osoegawa K."/>
            <person name="de Jong P."/>
            <person name="Lindberg D.R."/>
            <person name="Seaver E.C."/>
            <person name="Weisblat D.A."/>
            <person name="Putnam N.H."/>
            <person name="Grigoriev I.V."/>
            <person name="Rokhsar D.S."/>
        </authorList>
    </citation>
    <scope>NUCLEOTIDE SEQUENCE</scope>
    <source>
        <strain evidence="13">I ESC-2004</strain>
    </source>
</reference>
<dbReference type="EnsemblMetazoa" id="CapteT223387">
    <property type="protein sequence ID" value="CapteP223387"/>
    <property type="gene ID" value="CapteG223387"/>
</dbReference>
<sequence length="309" mass="35910">MTLWTLLDRSLLILGPKLELPKPGDIDDTVLIYNRVPKTGSTSFAGVAYDLCVQNKFNVLHLNVSKNNHVLGLSDQRRFVLNITHWESKKPALYHGHLAYLPFSRFGISRQPLYINIIRDPLDRLVSYYYFLRHGDDFRPYLKRSRSGNKETFDECVASDGEDCDPMNLWMQIPFFCGHAAECWIPGNPWALETAKYNLVHNYLVVGLTEELGDFVAILEATLPRFFSGATELFNSGHKSHLRKTSSKVPPSQETLDKIQQTVYWKMEHEFYEFAKEQFHFIKKRTLQSVDGVLSERKPQFMYEKIRPR</sequence>
<dbReference type="GO" id="GO:0000139">
    <property type="term" value="C:Golgi membrane"/>
    <property type="evidence" value="ECO:0007669"/>
    <property type="project" value="UniProtKB-SubCell"/>
</dbReference>
<evidence type="ECO:0000313" key="13">
    <source>
        <dbReference type="Proteomes" id="UP000014760"/>
    </source>
</evidence>
<evidence type="ECO:0000256" key="5">
    <source>
        <dbReference type="ARBA" id="ARBA00022968"/>
    </source>
</evidence>
<dbReference type="HOGENOM" id="CLU_045310_1_0_1"/>
<dbReference type="STRING" id="283909.R7V6N4"/>
<reference evidence="11 13" key="2">
    <citation type="journal article" date="2013" name="Nature">
        <title>Insights into bilaterian evolution from three spiralian genomes.</title>
        <authorList>
            <person name="Simakov O."/>
            <person name="Marletaz F."/>
            <person name="Cho S.J."/>
            <person name="Edsinger-Gonzales E."/>
            <person name="Havlak P."/>
            <person name="Hellsten U."/>
            <person name="Kuo D.H."/>
            <person name="Larsson T."/>
            <person name="Lv J."/>
            <person name="Arendt D."/>
            <person name="Savage R."/>
            <person name="Osoegawa K."/>
            <person name="de Jong P."/>
            <person name="Grimwood J."/>
            <person name="Chapman J.A."/>
            <person name="Shapiro H."/>
            <person name="Aerts A."/>
            <person name="Otillar R.P."/>
            <person name="Terry A.Y."/>
            <person name="Boore J.L."/>
            <person name="Grigoriev I.V."/>
            <person name="Lindberg D.R."/>
            <person name="Seaver E.C."/>
            <person name="Weisblat D.A."/>
            <person name="Putnam N.H."/>
            <person name="Rokhsar D.S."/>
        </authorList>
    </citation>
    <scope>NUCLEOTIDE SEQUENCE</scope>
    <source>
        <strain evidence="11 13">I ESC-2004</strain>
    </source>
</reference>
<evidence type="ECO:0000256" key="10">
    <source>
        <dbReference type="ARBA" id="ARBA00023180"/>
    </source>
</evidence>
<dbReference type="InterPro" id="IPR007734">
    <property type="entry name" value="Heparan_SO4_2-O-STrfase"/>
</dbReference>
<dbReference type="AlphaFoldDB" id="R7V6N4"/>
<evidence type="ECO:0000313" key="11">
    <source>
        <dbReference type="EMBL" id="ELU14538.1"/>
    </source>
</evidence>
<evidence type="ECO:0000256" key="1">
    <source>
        <dbReference type="ARBA" id="ARBA00004323"/>
    </source>
</evidence>
<dbReference type="Gene3D" id="3.40.50.300">
    <property type="entry name" value="P-loop containing nucleotide triphosphate hydrolases"/>
    <property type="match status" value="1"/>
</dbReference>
<dbReference type="EMBL" id="KB294418">
    <property type="protein sequence ID" value="ELU14538.1"/>
    <property type="molecule type" value="Genomic_DNA"/>
</dbReference>
<reference evidence="12" key="3">
    <citation type="submission" date="2015-06" db="UniProtKB">
        <authorList>
            <consortium name="EnsemblMetazoa"/>
        </authorList>
    </citation>
    <scope>IDENTIFICATION</scope>
</reference>
<dbReference type="Proteomes" id="UP000014760">
    <property type="component" value="Unassembled WGS sequence"/>
</dbReference>
<keyword evidence="5" id="KW-0735">Signal-anchor</keyword>
<keyword evidence="10" id="KW-0325">Glycoprotein</keyword>